<dbReference type="Pfam" id="PF07676">
    <property type="entry name" value="PD40"/>
    <property type="match status" value="1"/>
</dbReference>
<dbReference type="PANTHER" id="PTHR43135">
    <property type="entry name" value="ALPHA-D-RIBOSE 1-METHYLPHOSPHONATE 5-TRIPHOSPHATE DIPHOSPHATASE"/>
    <property type="match status" value="1"/>
</dbReference>
<dbReference type="InterPro" id="IPR006680">
    <property type="entry name" value="Amidohydro-rel"/>
</dbReference>
<evidence type="ECO:0000256" key="1">
    <source>
        <dbReference type="SAM" id="SignalP"/>
    </source>
</evidence>
<dbReference type="InterPro" id="IPR011059">
    <property type="entry name" value="Metal-dep_hydrolase_composite"/>
</dbReference>
<dbReference type="InterPro" id="IPR032466">
    <property type="entry name" value="Metal_Hydrolase"/>
</dbReference>
<feature type="signal peptide" evidence="1">
    <location>
        <begin position="1"/>
        <end position="23"/>
    </location>
</feature>
<proteinExistence type="predicted"/>
<dbReference type="Pfam" id="PF01979">
    <property type="entry name" value="Amidohydro_1"/>
    <property type="match status" value="1"/>
</dbReference>
<keyword evidence="4" id="KW-1185">Reference proteome</keyword>
<dbReference type="EMBL" id="CP016268">
    <property type="protein sequence ID" value="ANO50378.1"/>
    <property type="molecule type" value="Genomic_DNA"/>
</dbReference>
<dbReference type="InterPro" id="IPR011659">
    <property type="entry name" value="WD40"/>
</dbReference>
<organism evidence="3 4">
    <name type="scientific">Woeseia oceani</name>
    <dbReference type="NCBI Taxonomy" id="1548547"/>
    <lineage>
        <taxon>Bacteria</taxon>
        <taxon>Pseudomonadati</taxon>
        <taxon>Pseudomonadota</taxon>
        <taxon>Gammaproteobacteria</taxon>
        <taxon>Woeseiales</taxon>
        <taxon>Woeseiaceae</taxon>
        <taxon>Woeseia</taxon>
    </lineage>
</organism>
<dbReference type="InterPro" id="IPR011042">
    <property type="entry name" value="6-blade_b-propeller_TolB-like"/>
</dbReference>
<keyword evidence="1" id="KW-0732">Signal</keyword>
<dbReference type="RefSeq" id="WP_068612826.1">
    <property type="nucleotide sequence ID" value="NZ_CP016268.1"/>
</dbReference>
<feature type="chain" id="PRO_5008260067" description="Amidohydrolase-related domain-containing protein" evidence="1">
    <location>
        <begin position="24"/>
        <end position="661"/>
    </location>
</feature>
<gene>
    <name evidence="3" type="ORF">BA177_03335</name>
</gene>
<dbReference type="SUPFAM" id="SSF51556">
    <property type="entry name" value="Metallo-dependent hydrolases"/>
    <property type="match status" value="1"/>
</dbReference>
<dbReference type="STRING" id="1548547.BA177_03335"/>
<accession>A0A193LD25</accession>
<dbReference type="InterPro" id="IPR051781">
    <property type="entry name" value="Metallo-dep_Hydrolase"/>
</dbReference>
<evidence type="ECO:0000259" key="2">
    <source>
        <dbReference type="Pfam" id="PF01979"/>
    </source>
</evidence>
<dbReference type="OrthoDB" id="9758793at2"/>
<dbReference type="Gene3D" id="2.120.10.30">
    <property type="entry name" value="TolB, C-terminal domain"/>
    <property type="match status" value="1"/>
</dbReference>
<dbReference type="GO" id="GO:0016810">
    <property type="term" value="F:hydrolase activity, acting on carbon-nitrogen (but not peptide) bonds"/>
    <property type="evidence" value="ECO:0007669"/>
    <property type="project" value="InterPro"/>
</dbReference>
<dbReference type="Gene3D" id="3.20.20.140">
    <property type="entry name" value="Metal-dependent hydrolases"/>
    <property type="match status" value="1"/>
</dbReference>
<feature type="domain" description="Amidohydrolase-related" evidence="2">
    <location>
        <begin position="572"/>
        <end position="644"/>
    </location>
</feature>
<protein>
    <recommendedName>
        <fullName evidence="2">Amidohydrolase-related domain-containing protein</fullName>
    </recommendedName>
</protein>
<dbReference type="SUPFAM" id="SSF82171">
    <property type="entry name" value="DPP6 N-terminal domain-like"/>
    <property type="match status" value="1"/>
</dbReference>
<dbReference type="Gene3D" id="2.30.40.10">
    <property type="entry name" value="Urease, subunit C, domain 1"/>
    <property type="match status" value="1"/>
</dbReference>
<dbReference type="PANTHER" id="PTHR43135:SF3">
    <property type="entry name" value="ALPHA-D-RIBOSE 1-METHYLPHOSPHONATE 5-TRIPHOSPHATE DIPHOSPHATASE"/>
    <property type="match status" value="1"/>
</dbReference>
<dbReference type="SUPFAM" id="SSF51338">
    <property type="entry name" value="Composite domain of metallo-dependent hydrolases"/>
    <property type="match status" value="1"/>
</dbReference>
<reference evidence="3 4" key="1">
    <citation type="submission" date="2016-06" db="EMBL/GenBank/DDBJ databases">
        <title>Complete genome sequence of a deep-branching marine Gamma Proteobacterium Woeseia oceani type strain XK5.</title>
        <authorList>
            <person name="Mu D."/>
            <person name="Du Z."/>
        </authorList>
    </citation>
    <scope>NUCLEOTIDE SEQUENCE [LARGE SCALE GENOMIC DNA]</scope>
    <source>
        <strain evidence="3 4">XK5</strain>
    </source>
</reference>
<name>A0A193LD25_9GAMM</name>
<evidence type="ECO:0000313" key="3">
    <source>
        <dbReference type="EMBL" id="ANO50378.1"/>
    </source>
</evidence>
<sequence>MTRNGRHRAALLATLVCSLQVSAEFRLNQGTNISADVNPADGRLAVDLLGNIWTGAARGGDLQKQTSLAATAQRPRWSPDGKEILYQAHGANGTALWRVNPDDGRNSRLTPAGLQEQAGDWHPDGERIVYSAARDGDNLDIWERDLASGVEYRLTHHDGDESEPAWSADGRHLCYVLHENDRWYLVVRRYSGEPQRLLESATPLSAPSWRPDNTLITYLQQGESGRLSLNMLILSEPPLARTLVDGEDFFLSAPSWIDRTQFVYTADGVIKSRHFEDRNSEEIPFSALVQNAGQRRGPAGPVAPLPDEKPVRGEFVIRAARLYDGHGVDYRYNVDVLVRDGFVVAVEDQTPRTELTVFDIGDITVMPGLIDMYASLPGDDVAAMGPLLLAFGVTTLVSADAPEFDTNVWAGEILPGPRLLRAAEITQEPPAGPDRDIRLLTAVEQRTANPRMNSALQQWRKRGVPLLAGSWSSGLAMNAELMLGTASMPVSPQGRRYADIIELTNGGPLLLVSGMADAGTPGLAALRALPPATQLRTATATARSSGATPLIGNSISAVVVGSRPSGLPPGLATQAELLALQAAGLPPYQVLHAATGGGATALGLGADLGRIAAGARADLLLVAGDPLSNVADSAQVIAVVRDGRFLSVASLLERVTLSRVD</sequence>
<dbReference type="KEGG" id="woc:BA177_03335"/>
<dbReference type="Proteomes" id="UP000092695">
    <property type="component" value="Chromosome"/>
</dbReference>
<evidence type="ECO:0000313" key="4">
    <source>
        <dbReference type="Proteomes" id="UP000092695"/>
    </source>
</evidence>
<dbReference type="AlphaFoldDB" id="A0A193LD25"/>